<dbReference type="HAMAP" id="MF_01398">
    <property type="entry name" value="ATP_synth_b_bprime"/>
    <property type="match status" value="1"/>
</dbReference>
<keyword evidence="10 15" id="KW-0472">Membrane</keyword>
<comment type="similarity">
    <text evidence="2 15 16">Belongs to the ATPase B chain family.</text>
</comment>
<comment type="function">
    <text evidence="13">Component of the F(0) channel, it forms part of the peripheral stalk, linking F(1) to F(0). The b'-subunit is a diverged and duplicated form of b found in plants and photosynthetic bacteria.</text>
</comment>
<dbReference type="OrthoDB" id="9805716at2"/>
<evidence type="ECO:0000256" key="7">
    <source>
        <dbReference type="ARBA" id="ARBA00022781"/>
    </source>
</evidence>
<evidence type="ECO:0000256" key="16">
    <source>
        <dbReference type="RuleBase" id="RU003848"/>
    </source>
</evidence>
<dbReference type="InterPro" id="IPR002146">
    <property type="entry name" value="ATP_synth_b/b'su_bac/chlpt"/>
</dbReference>
<keyword evidence="3 15" id="KW-0813">Transport</keyword>
<keyword evidence="7 15" id="KW-0375">Hydrogen ion transport</keyword>
<evidence type="ECO:0000256" key="11">
    <source>
        <dbReference type="ARBA" id="ARBA00023310"/>
    </source>
</evidence>
<comment type="subcellular location">
    <subcellularLocation>
        <location evidence="1">Cell inner membrane</location>
        <topology evidence="1">Single-pass membrane protein</topology>
    </subcellularLocation>
    <subcellularLocation>
        <location evidence="15">Cell membrane</location>
        <topology evidence="15">Single-pass membrane protein</topology>
    </subcellularLocation>
</comment>
<proteinExistence type="inferred from homology"/>
<evidence type="ECO:0000256" key="2">
    <source>
        <dbReference type="ARBA" id="ARBA00005513"/>
    </source>
</evidence>
<dbReference type="GO" id="GO:0046933">
    <property type="term" value="F:proton-transporting ATP synthase activity, rotational mechanism"/>
    <property type="evidence" value="ECO:0007669"/>
    <property type="project" value="UniProtKB-UniRule"/>
</dbReference>
<keyword evidence="4 15" id="KW-1003">Cell membrane</keyword>
<evidence type="ECO:0000313" key="18">
    <source>
        <dbReference type="Proteomes" id="UP000290759"/>
    </source>
</evidence>
<dbReference type="InterPro" id="IPR050059">
    <property type="entry name" value="ATP_synthase_B_chain"/>
</dbReference>
<comment type="function">
    <text evidence="12 15">F(1)F(0) ATP synthase produces ATP from ADP in the presence of a proton or sodium gradient. F-type ATPases consist of two structural domains, F(1) containing the extramembraneous catalytic core and F(0) containing the membrane proton channel, linked together by a central stalk and a peripheral stalk. During catalysis, ATP synthesis in the catalytic domain of F(1) is coupled via a rotary mechanism of the central stalk subunits to proton translocation.</text>
</comment>
<name>A0A4Q2U5Y2_9HYPH</name>
<dbReference type="Pfam" id="PF00430">
    <property type="entry name" value="ATP-synt_B"/>
    <property type="match status" value="1"/>
</dbReference>
<dbReference type="RefSeq" id="WP_129226537.1">
    <property type="nucleotide sequence ID" value="NZ_QYBB01000010.1"/>
</dbReference>
<keyword evidence="5 15" id="KW-0138">CF(0)</keyword>
<dbReference type="GO" id="GO:0045259">
    <property type="term" value="C:proton-transporting ATP synthase complex"/>
    <property type="evidence" value="ECO:0007669"/>
    <property type="project" value="UniProtKB-KW"/>
</dbReference>
<accession>A0A4Q2U5Y2</accession>
<evidence type="ECO:0000256" key="14">
    <source>
        <dbReference type="ARBA" id="ARBA00025830"/>
    </source>
</evidence>
<dbReference type="PANTHER" id="PTHR33445:SF1">
    <property type="entry name" value="ATP SYNTHASE SUBUNIT B"/>
    <property type="match status" value="1"/>
</dbReference>
<evidence type="ECO:0000256" key="13">
    <source>
        <dbReference type="ARBA" id="ARBA00025614"/>
    </source>
</evidence>
<evidence type="ECO:0000256" key="15">
    <source>
        <dbReference type="HAMAP-Rule" id="MF_01398"/>
    </source>
</evidence>
<protein>
    <recommendedName>
        <fullName evidence="15">ATP synthase subunit b</fullName>
    </recommendedName>
    <alternativeName>
        <fullName evidence="15">ATP synthase F(0) sector subunit b</fullName>
    </alternativeName>
    <alternativeName>
        <fullName evidence="15">ATPase subunit I</fullName>
    </alternativeName>
    <alternativeName>
        <fullName evidence="15">F-type ATPase subunit b</fullName>
        <shortName evidence="15">F-ATPase subunit b</shortName>
    </alternativeName>
</protein>
<dbReference type="CDD" id="cd06503">
    <property type="entry name" value="ATP-synt_Fo_b"/>
    <property type="match status" value="1"/>
</dbReference>
<evidence type="ECO:0000256" key="10">
    <source>
        <dbReference type="ARBA" id="ARBA00023136"/>
    </source>
</evidence>
<evidence type="ECO:0000256" key="12">
    <source>
        <dbReference type="ARBA" id="ARBA00025198"/>
    </source>
</evidence>
<sequence length="180" mass="19090">MAVAEQNLANASDLATGSAAFPPFESSTYLSQIFWLVIIFGLLYWLMSTVALPRVGAILENRRSRIEGDLADASRMQEQATAAGAAYDTKLADAKGRAQALAQRTHEELLAADDAKRHALEDELNAKMAAAERQIGDTKTRAMGNVQGIARDAAAAIVEHLTGKPADPQAVDAAIAASKI</sequence>
<keyword evidence="9 15" id="KW-0406">Ion transport</keyword>
<feature type="transmembrane region" description="Helical" evidence="15">
    <location>
        <begin position="33"/>
        <end position="55"/>
    </location>
</feature>
<evidence type="ECO:0000256" key="3">
    <source>
        <dbReference type="ARBA" id="ARBA00022448"/>
    </source>
</evidence>
<keyword evidence="18" id="KW-1185">Reference proteome</keyword>
<dbReference type="EMBL" id="QYBB01000010">
    <property type="protein sequence ID" value="RYC31999.1"/>
    <property type="molecule type" value="Genomic_DNA"/>
</dbReference>
<evidence type="ECO:0000256" key="5">
    <source>
        <dbReference type="ARBA" id="ARBA00022547"/>
    </source>
</evidence>
<evidence type="ECO:0000313" key="17">
    <source>
        <dbReference type="EMBL" id="RYC31999.1"/>
    </source>
</evidence>
<organism evidence="17 18">
    <name type="scientific">Lichenibacterium minor</name>
    <dbReference type="NCBI Taxonomy" id="2316528"/>
    <lineage>
        <taxon>Bacteria</taxon>
        <taxon>Pseudomonadati</taxon>
        <taxon>Pseudomonadota</taxon>
        <taxon>Alphaproteobacteria</taxon>
        <taxon>Hyphomicrobiales</taxon>
        <taxon>Lichenihabitantaceae</taxon>
        <taxon>Lichenibacterium</taxon>
    </lineage>
</organism>
<dbReference type="PANTHER" id="PTHR33445">
    <property type="entry name" value="ATP SYNTHASE SUBUNIT B', CHLOROPLASTIC"/>
    <property type="match status" value="1"/>
</dbReference>
<keyword evidence="8 15" id="KW-1133">Transmembrane helix</keyword>
<evidence type="ECO:0000256" key="6">
    <source>
        <dbReference type="ARBA" id="ARBA00022692"/>
    </source>
</evidence>
<keyword evidence="6 15" id="KW-0812">Transmembrane</keyword>
<evidence type="ECO:0000256" key="1">
    <source>
        <dbReference type="ARBA" id="ARBA00004377"/>
    </source>
</evidence>
<keyword evidence="11 15" id="KW-0066">ATP synthesis</keyword>
<evidence type="ECO:0000256" key="8">
    <source>
        <dbReference type="ARBA" id="ARBA00022989"/>
    </source>
</evidence>
<reference evidence="17 18" key="2">
    <citation type="submission" date="2019-02" db="EMBL/GenBank/DDBJ databases">
        <title>'Lichenibacterium ramalinii' gen. nov. sp. nov., 'Lichenibacterium minor' gen. nov. sp. nov.</title>
        <authorList>
            <person name="Pankratov T."/>
        </authorList>
    </citation>
    <scope>NUCLEOTIDE SEQUENCE [LARGE SCALE GENOMIC DNA]</scope>
    <source>
        <strain evidence="17 18">RmlP026</strain>
    </source>
</reference>
<comment type="caution">
    <text evidence="17">The sequence shown here is derived from an EMBL/GenBank/DDBJ whole genome shotgun (WGS) entry which is preliminary data.</text>
</comment>
<dbReference type="GO" id="GO:0046961">
    <property type="term" value="F:proton-transporting ATPase activity, rotational mechanism"/>
    <property type="evidence" value="ECO:0007669"/>
    <property type="project" value="TreeGrafter"/>
</dbReference>
<comment type="subunit">
    <text evidence="14 15">F-type ATPases have 2 components, F(1) - the catalytic core - and F(0) - the membrane proton channel. F(1) has five subunits: alpha(3), beta(3), gamma(1), delta(1), epsilon(1). F(0) has three main subunits: a(1), b(2) and c(10-14). The alpha and beta chains form an alternating ring which encloses part of the gamma chain. F(1) is attached to F(0) by a central stalk formed by the gamma and epsilon chains, while a peripheral stalk is formed by the delta and b chains.</text>
</comment>
<dbReference type="AlphaFoldDB" id="A0A4Q2U5Y2"/>
<dbReference type="Proteomes" id="UP000290759">
    <property type="component" value="Unassembled WGS sequence"/>
</dbReference>
<evidence type="ECO:0000256" key="4">
    <source>
        <dbReference type="ARBA" id="ARBA00022475"/>
    </source>
</evidence>
<gene>
    <name evidence="15" type="primary">atpF</name>
    <name evidence="17" type="ORF">D3273_11290</name>
</gene>
<evidence type="ECO:0000256" key="9">
    <source>
        <dbReference type="ARBA" id="ARBA00023065"/>
    </source>
</evidence>
<reference evidence="17 18" key="1">
    <citation type="submission" date="2018-12" db="EMBL/GenBank/DDBJ databases">
        <authorList>
            <person name="Grouzdev D.S."/>
            <person name="Krutkina M.S."/>
        </authorList>
    </citation>
    <scope>NUCLEOTIDE SEQUENCE [LARGE SCALE GENOMIC DNA]</scope>
    <source>
        <strain evidence="17 18">RmlP026</strain>
    </source>
</reference>
<dbReference type="GO" id="GO:0005886">
    <property type="term" value="C:plasma membrane"/>
    <property type="evidence" value="ECO:0007669"/>
    <property type="project" value="UniProtKB-SubCell"/>
</dbReference>